<dbReference type="InterPro" id="IPR039424">
    <property type="entry name" value="SBP_5"/>
</dbReference>
<dbReference type="Gene3D" id="3.90.76.10">
    <property type="entry name" value="Dipeptide-binding Protein, Domain 1"/>
    <property type="match status" value="1"/>
</dbReference>
<feature type="region of interest" description="Disordered" evidence="1">
    <location>
        <begin position="30"/>
        <end position="54"/>
    </location>
</feature>
<dbReference type="AlphaFoldDB" id="A0A7X4YTB8"/>
<dbReference type="InterPro" id="IPR030678">
    <property type="entry name" value="Peptide/Ni-bd"/>
</dbReference>
<reference evidence="4 5" key="1">
    <citation type="submission" date="2020-01" db="EMBL/GenBank/DDBJ databases">
        <title>Paenibacillus soybeanensis sp. nov. isolated from the nodules of soybean (Glycine max(L.) Merr).</title>
        <authorList>
            <person name="Wang H."/>
        </authorList>
    </citation>
    <scope>NUCLEOTIDE SEQUENCE [LARGE SCALE GENOMIC DNA]</scope>
    <source>
        <strain evidence="4 5">DSM 23054</strain>
    </source>
</reference>
<organism evidence="4 5">
    <name type="scientific">Paenibacillus sacheonensis</name>
    <dbReference type="NCBI Taxonomy" id="742054"/>
    <lineage>
        <taxon>Bacteria</taxon>
        <taxon>Bacillati</taxon>
        <taxon>Bacillota</taxon>
        <taxon>Bacilli</taxon>
        <taxon>Bacillales</taxon>
        <taxon>Paenibacillaceae</taxon>
        <taxon>Paenibacillus</taxon>
    </lineage>
</organism>
<dbReference type="PIRSF" id="PIRSF002741">
    <property type="entry name" value="MppA"/>
    <property type="match status" value="1"/>
</dbReference>
<dbReference type="PROSITE" id="PS51257">
    <property type="entry name" value="PROKAR_LIPOPROTEIN"/>
    <property type="match status" value="1"/>
</dbReference>
<dbReference type="InterPro" id="IPR000914">
    <property type="entry name" value="SBP_5_dom"/>
</dbReference>
<dbReference type="OrthoDB" id="9796817at2"/>
<feature type="chain" id="PRO_5039122737" evidence="2">
    <location>
        <begin position="23"/>
        <end position="545"/>
    </location>
</feature>
<accession>A0A7X4YTB8</accession>
<feature type="domain" description="Solute-binding protein family 5" evidence="3">
    <location>
        <begin position="105"/>
        <end position="462"/>
    </location>
</feature>
<protein>
    <submittedName>
        <fullName evidence="4">ABC transporter substrate-binding protein</fullName>
    </submittedName>
</protein>
<comment type="caution">
    <text evidence="4">The sequence shown here is derived from an EMBL/GenBank/DDBJ whole genome shotgun (WGS) entry which is preliminary data.</text>
</comment>
<evidence type="ECO:0000256" key="2">
    <source>
        <dbReference type="SAM" id="SignalP"/>
    </source>
</evidence>
<keyword evidence="2" id="KW-0732">Signal</keyword>
<evidence type="ECO:0000313" key="5">
    <source>
        <dbReference type="Proteomes" id="UP000558113"/>
    </source>
</evidence>
<dbReference type="Gene3D" id="3.40.190.10">
    <property type="entry name" value="Periplasmic binding protein-like II"/>
    <property type="match status" value="1"/>
</dbReference>
<dbReference type="FunFam" id="3.90.76.10:FF:000004">
    <property type="entry name" value="Peptide ABC transporter substrate-binding protein"/>
    <property type="match status" value="1"/>
</dbReference>
<dbReference type="SUPFAM" id="SSF53850">
    <property type="entry name" value="Periplasmic binding protein-like II"/>
    <property type="match status" value="1"/>
</dbReference>
<dbReference type="PANTHER" id="PTHR30290">
    <property type="entry name" value="PERIPLASMIC BINDING COMPONENT OF ABC TRANSPORTER"/>
    <property type="match status" value="1"/>
</dbReference>
<sequence length="545" mass="59374">MRRRKGLVGVIVLLTLTLLLSACGNNNNGSNNTGDSSSGNAPANNDSQNAADGQPKDGGSLIIAVGADPVVLNPNYAGDRVSLTIDQALYAPLFQVDNGKKTFYLADSLELSADKLTYTLKLKDGLTWHDGEKLTADDVVFTIDKILDEKQNSFLRGNFIINGKPIQAVKVDDLTVEFKLPQVAPAFEATLVQVSPIPKHIFENEADIEKSTKNAAPVGSGAFKFKEYKTGEYVTLDRFDNYFGGKPHLDSITYRIAKDTNAANLALQNGEINVKYLDPQDVSTIQATNNFDIQPYSEGRLSYLLFNENSDRGALAKKEVRQALSYALNREELITTAYVSGDYADPAKSILASDNLYFDNDVPSFDNDAAKAKEMLQAAGASNLKLRFITSSGNKAQEAIALYVQQKLKEVGVTVEINALDASAYGTKFSDLKATDFELAAGGYIMGYDPDAYSILYTTGGDANYFHYSNKEVDALFQQGAAEGDATKRGEIYKKLQELAAEDAPVYPIAYTKTIVAIDKKYGGLDQAILKPVVIFEDPSKLYVK</sequence>
<dbReference type="EMBL" id="JAAAMU010000016">
    <property type="protein sequence ID" value="NBC72133.1"/>
    <property type="molecule type" value="Genomic_DNA"/>
</dbReference>
<dbReference type="CDD" id="cd00995">
    <property type="entry name" value="PBP2_NikA_DppA_OppA_like"/>
    <property type="match status" value="1"/>
</dbReference>
<dbReference type="GO" id="GO:0043190">
    <property type="term" value="C:ATP-binding cassette (ABC) transporter complex"/>
    <property type="evidence" value="ECO:0007669"/>
    <property type="project" value="InterPro"/>
</dbReference>
<dbReference type="RefSeq" id="WP_161702797.1">
    <property type="nucleotide sequence ID" value="NZ_JAAAMU010000016.1"/>
</dbReference>
<dbReference type="Pfam" id="PF00496">
    <property type="entry name" value="SBP_bac_5"/>
    <property type="match status" value="1"/>
</dbReference>
<evidence type="ECO:0000259" key="3">
    <source>
        <dbReference type="Pfam" id="PF00496"/>
    </source>
</evidence>
<feature type="signal peptide" evidence="2">
    <location>
        <begin position="1"/>
        <end position="22"/>
    </location>
</feature>
<proteinExistence type="predicted"/>
<feature type="compositionally biased region" description="Polar residues" evidence="1">
    <location>
        <begin position="41"/>
        <end position="51"/>
    </location>
</feature>
<dbReference type="Gene3D" id="3.10.105.10">
    <property type="entry name" value="Dipeptide-binding Protein, Domain 3"/>
    <property type="match status" value="1"/>
</dbReference>
<keyword evidence="5" id="KW-1185">Reference proteome</keyword>
<dbReference type="PANTHER" id="PTHR30290:SF59">
    <property type="entry name" value="OLIGOPEPTIDE ABC TRANSPORTER,SUBSTRATE-BINDING PROTEIN"/>
    <property type="match status" value="1"/>
</dbReference>
<evidence type="ECO:0000256" key="1">
    <source>
        <dbReference type="SAM" id="MobiDB-lite"/>
    </source>
</evidence>
<feature type="compositionally biased region" description="Low complexity" evidence="1">
    <location>
        <begin position="30"/>
        <end position="40"/>
    </location>
</feature>
<dbReference type="GO" id="GO:0015833">
    <property type="term" value="P:peptide transport"/>
    <property type="evidence" value="ECO:0007669"/>
    <property type="project" value="TreeGrafter"/>
</dbReference>
<dbReference type="Proteomes" id="UP000558113">
    <property type="component" value="Unassembled WGS sequence"/>
</dbReference>
<dbReference type="GO" id="GO:0042597">
    <property type="term" value="C:periplasmic space"/>
    <property type="evidence" value="ECO:0007669"/>
    <property type="project" value="UniProtKB-ARBA"/>
</dbReference>
<dbReference type="GO" id="GO:1904680">
    <property type="term" value="F:peptide transmembrane transporter activity"/>
    <property type="evidence" value="ECO:0007669"/>
    <property type="project" value="TreeGrafter"/>
</dbReference>
<evidence type="ECO:0000313" key="4">
    <source>
        <dbReference type="EMBL" id="NBC72133.1"/>
    </source>
</evidence>
<gene>
    <name evidence="4" type="ORF">GT003_24310</name>
</gene>
<name>A0A7X4YTB8_9BACL</name>